<sequence length="156" mass="17490">METFVTEGDGSRWMRTGDEAVIRKSPNGNEHVFIVDRIKELIKVKGMQVAPAELEAHLLTSPLVNDCAVIPVPDDAAGEVPKAFVVKSPSVGLEESDSMLKREICKHVEREKSRHKWLKGGVEFIDVIPKSPSGKILRRLLRDQEREKRRKAGAKL</sequence>
<evidence type="ECO:0000313" key="2">
    <source>
        <dbReference type="Proteomes" id="UP001186974"/>
    </source>
</evidence>
<proteinExistence type="predicted"/>
<gene>
    <name evidence="1" type="ORF">LTS18_014212</name>
</gene>
<comment type="caution">
    <text evidence="1">The sequence shown here is derived from an EMBL/GenBank/DDBJ whole genome shotgun (WGS) entry which is preliminary data.</text>
</comment>
<organism evidence="1 2">
    <name type="scientific">Coniosporium uncinatum</name>
    <dbReference type="NCBI Taxonomy" id="93489"/>
    <lineage>
        <taxon>Eukaryota</taxon>
        <taxon>Fungi</taxon>
        <taxon>Dikarya</taxon>
        <taxon>Ascomycota</taxon>
        <taxon>Pezizomycotina</taxon>
        <taxon>Dothideomycetes</taxon>
        <taxon>Dothideomycetes incertae sedis</taxon>
        <taxon>Coniosporium</taxon>
    </lineage>
</organism>
<dbReference type="EMBL" id="JAWDJW010004503">
    <property type="protein sequence ID" value="KAK3074649.1"/>
    <property type="molecule type" value="Genomic_DNA"/>
</dbReference>
<protein>
    <submittedName>
        <fullName evidence="1">Uncharacterized protein</fullName>
    </submittedName>
</protein>
<reference evidence="1" key="1">
    <citation type="submission" date="2024-09" db="EMBL/GenBank/DDBJ databases">
        <title>Black Yeasts Isolated from many extreme environments.</title>
        <authorList>
            <person name="Coleine C."/>
            <person name="Stajich J.E."/>
            <person name="Selbmann L."/>
        </authorList>
    </citation>
    <scope>NUCLEOTIDE SEQUENCE</scope>
    <source>
        <strain evidence="1">CCFEE 5737</strain>
    </source>
</reference>
<dbReference type="Proteomes" id="UP001186974">
    <property type="component" value="Unassembled WGS sequence"/>
</dbReference>
<name>A0ACC3DHP8_9PEZI</name>
<accession>A0ACC3DHP8</accession>
<evidence type="ECO:0000313" key="1">
    <source>
        <dbReference type="EMBL" id="KAK3074649.1"/>
    </source>
</evidence>
<keyword evidence="2" id="KW-1185">Reference proteome</keyword>